<protein>
    <submittedName>
        <fullName evidence="1">Hypothetical_protein</fullName>
    </submittedName>
</protein>
<name>A0ABP1KJD9_9EUKA</name>
<evidence type="ECO:0000313" key="2">
    <source>
        <dbReference type="Proteomes" id="UP001642409"/>
    </source>
</evidence>
<keyword evidence="2" id="KW-1185">Reference proteome</keyword>
<organism evidence="1 2">
    <name type="scientific">Hexamita inflata</name>
    <dbReference type="NCBI Taxonomy" id="28002"/>
    <lineage>
        <taxon>Eukaryota</taxon>
        <taxon>Metamonada</taxon>
        <taxon>Diplomonadida</taxon>
        <taxon>Hexamitidae</taxon>
        <taxon>Hexamitinae</taxon>
        <taxon>Hexamita</taxon>
    </lineage>
</organism>
<gene>
    <name evidence="1" type="ORF">HINF_LOCUS50730</name>
</gene>
<sequence length="157" mass="18502">MQRLIYPFHQNLVRVNQKSIHNLSCFVLVQVVVSSSFKRVVPIISTLRTENLHFYNIITCALKPQNFKASTYMDVSSSSACIKRIGQFSFSSLYKNKMEWYMLRSQRWVIRRGNCQTDVVIKDGRCNFVYYFNIANMLYLQVSRELLVQARLFTDFS</sequence>
<accession>A0ABP1KJD9</accession>
<dbReference type="EMBL" id="CAXDID020000244">
    <property type="protein sequence ID" value="CAL6063165.1"/>
    <property type="molecule type" value="Genomic_DNA"/>
</dbReference>
<evidence type="ECO:0000313" key="1">
    <source>
        <dbReference type="EMBL" id="CAL6063165.1"/>
    </source>
</evidence>
<proteinExistence type="predicted"/>
<dbReference type="Proteomes" id="UP001642409">
    <property type="component" value="Unassembled WGS sequence"/>
</dbReference>
<reference evidence="1 2" key="1">
    <citation type="submission" date="2024-07" db="EMBL/GenBank/DDBJ databases">
        <authorList>
            <person name="Akdeniz Z."/>
        </authorList>
    </citation>
    <scope>NUCLEOTIDE SEQUENCE [LARGE SCALE GENOMIC DNA]</scope>
</reference>
<comment type="caution">
    <text evidence="1">The sequence shown here is derived from an EMBL/GenBank/DDBJ whole genome shotgun (WGS) entry which is preliminary data.</text>
</comment>